<comment type="similarity">
    <text evidence="2 10 12">Belongs to the GrpE family.</text>
</comment>
<protein>
    <recommendedName>
        <fullName evidence="8 10">Protein GrpE</fullName>
    </recommendedName>
    <alternativeName>
        <fullName evidence="9 10">HSP-70 cofactor</fullName>
    </alternativeName>
</protein>
<organism evidence="14">
    <name type="scientific">Desulfitobacterium hafniense</name>
    <name type="common">Desulfitobacterium frappieri</name>
    <dbReference type="NCBI Taxonomy" id="49338"/>
    <lineage>
        <taxon>Bacteria</taxon>
        <taxon>Bacillati</taxon>
        <taxon>Bacillota</taxon>
        <taxon>Clostridia</taxon>
        <taxon>Eubacteriales</taxon>
        <taxon>Desulfitobacteriaceae</taxon>
        <taxon>Desulfitobacterium</taxon>
    </lineage>
</organism>
<dbReference type="GO" id="GO:0006457">
    <property type="term" value="P:protein folding"/>
    <property type="evidence" value="ECO:0007669"/>
    <property type="project" value="InterPro"/>
</dbReference>
<keyword evidence="6 10" id="KW-0143">Chaperone</keyword>
<dbReference type="Gene3D" id="2.30.22.10">
    <property type="entry name" value="Head domain of nucleotide exchange factor GrpE"/>
    <property type="match status" value="1"/>
</dbReference>
<gene>
    <name evidence="10" type="primary">grpE</name>
    <name evidence="15" type="ORF">AT727_04120</name>
    <name evidence="14" type="ORF">DPCES_3354</name>
</gene>
<comment type="subcellular location">
    <subcellularLocation>
        <location evidence="1 10">Cytoplasm</location>
    </subcellularLocation>
</comment>
<evidence type="ECO:0000313" key="15">
    <source>
        <dbReference type="EMBL" id="KTE92127.1"/>
    </source>
</evidence>
<comment type="subunit">
    <text evidence="3 10">Homodimer.</text>
</comment>
<evidence type="ECO:0000256" key="2">
    <source>
        <dbReference type="ARBA" id="ARBA00009054"/>
    </source>
</evidence>
<dbReference type="PANTHER" id="PTHR21237:SF23">
    <property type="entry name" value="GRPE PROTEIN HOMOLOG, MITOCHONDRIAL"/>
    <property type="match status" value="1"/>
</dbReference>
<dbReference type="AlphaFoldDB" id="A0A098B4C4"/>
<evidence type="ECO:0000313" key="16">
    <source>
        <dbReference type="Proteomes" id="UP000054623"/>
    </source>
</evidence>
<keyword evidence="5 10" id="KW-0346">Stress response</keyword>
<evidence type="ECO:0000256" key="3">
    <source>
        <dbReference type="ARBA" id="ARBA00011738"/>
    </source>
</evidence>
<dbReference type="InterPro" id="IPR013805">
    <property type="entry name" value="GrpE_CC"/>
</dbReference>
<keyword evidence="4 10" id="KW-0963">Cytoplasm</keyword>
<name>A0A098B4C4_DESHA</name>
<evidence type="ECO:0000256" key="1">
    <source>
        <dbReference type="ARBA" id="ARBA00004496"/>
    </source>
</evidence>
<dbReference type="InterPro" id="IPR000740">
    <property type="entry name" value="GrpE"/>
</dbReference>
<evidence type="ECO:0000313" key="14">
    <source>
        <dbReference type="EMBL" id="CDX03240.1"/>
    </source>
</evidence>
<comment type="function">
    <text evidence="7 10 11">Participates actively in the response to hyperosmotic and heat shock by preventing the aggregation of stress-denatured proteins, in association with DnaK and GrpE. It is the nucleotide exchange factor for DnaK and may function as a thermosensor. Unfolded proteins bind initially to DnaJ; upon interaction with the DnaJ-bound protein, DnaK hydrolyzes its bound ATP, resulting in the formation of a stable complex. GrpE releases ADP from DnaK; ATP binding to DnaK triggers the release of the substrate protein, thus completing the reaction cycle. Several rounds of ATP-dependent interactions between DnaJ, DnaK and GrpE are required for fully efficient folding.</text>
</comment>
<reference evidence="14" key="1">
    <citation type="submission" date="2014-07" db="EMBL/GenBank/DDBJ databases">
        <authorList>
            <person name="Hornung V.Bastian."/>
        </authorList>
    </citation>
    <scope>NUCLEOTIDE SEQUENCE</scope>
    <source>
        <strain evidence="14">PCE-S</strain>
    </source>
</reference>
<dbReference type="RefSeq" id="WP_005816478.1">
    <property type="nucleotide sequence ID" value="NZ_CABKQQ010000060.1"/>
</dbReference>
<dbReference type="GO" id="GO:0051082">
    <property type="term" value="F:unfolded protein binding"/>
    <property type="evidence" value="ECO:0007669"/>
    <property type="project" value="TreeGrafter"/>
</dbReference>
<dbReference type="HAMAP" id="MF_01151">
    <property type="entry name" value="GrpE"/>
    <property type="match status" value="1"/>
</dbReference>
<dbReference type="EMBL" id="LOCK01000017">
    <property type="protein sequence ID" value="KTE92127.1"/>
    <property type="molecule type" value="Genomic_DNA"/>
</dbReference>
<dbReference type="OrthoDB" id="9812586at2"/>
<dbReference type="SUPFAM" id="SSF58014">
    <property type="entry name" value="Coiled-coil domain of nucleotide exchange factor GrpE"/>
    <property type="match status" value="1"/>
</dbReference>
<evidence type="ECO:0000256" key="13">
    <source>
        <dbReference type="SAM" id="MobiDB-lite"/>
    </source>
</evidence>
<dbReference type="PROSITE" id="PS01071">
    <property type="entry name" value="GRPE"/>
    <property type="match status" value="1"/>
</dbReference>
<accession>A0A098B4C4</accession>
<dbReference type="GO" id="GO:0000774">
    <property type="term" value="F:adenyl-nucleotide exchange factor activity"/>
    <property type="evidence" value="ECO:0007669"/>
    <property type="project" value="InterPro"/>
</dbReference>
<sequence>MVNWGGKTPPSGQTEWETKNTQESKENLTDTVEEILSEAVQEEEVGNESSPEQDVSLEEKILTLQAELDQTKNQAEEYYTHLQRLQAEFDNYRKRTQKEKEDFAKYASERVVEGLLPVLDNFERAVEASKTTQDMKSFSQGVEMIFKQLQGILAKEGLAAIEAVGQPFDPNLHEAVLQVDSEDYPESTVVEELQKGYYLKEKVIRPSMVKVSR</sequence>
<evidence type="ECO:0000256" key="4">
    <source>
        <dbReference type="ARBA" id="ARBA00022490"/>
    </source>
</evidence>
<dbReference type="NCBIfam" id="NF010738">
    <property type="entry name" value="PRK14140.1"/>
    <property type="match status" value="1"/>
</dbReference>
<dbReference type="SUPFAM" id="SSF51064">
    <property type="entry name" value="Head domain of nucleotide exchange factor GrpE"/>
    <property type="match status" value="1"/>
</dbReference>
<proteinExistence type="inferred from homology"/>
<dbReference type="InterPro" id="IPR009012">
    <property type="entry name" value="GrpE_head"/>
</dbReference>
<evidence type="ECO:0000256" key="11">
    <source>
        <dbReference type="RuleBase" id="RU000639"/>
    </source>
</evidence>
<dbReference type="Pfam" id="PF01025">
    <property type="entry name" value="GrpE"/>
    <property type="match status" value="1"/>
</dbReference>
<dbReference type="GO" id="GO:0005737">
    <property type="term" value="C:cytoplasm"/>
    <property type="evidence" value="ECO:0007669"/>
    <property type="project" value="UniProtKB-SubCell"/>
</dbReference>
<evidence type="ECO:0000256" key="5">
    <source>
        <dbReference type="ARBA" id="ARBA00023016"/>
    </source>
</evidence>
<dbReference type="GO" id="GO:0051087">
    <property type="term" value="F:protein-folding chaperone binding"/>
    <property type="evidence" value="ECO:0007669"/>
    <property type="project" value="InterPro"/>
</dbReference>
<dbReference type="FunFam" id="2.30.22.10:FF:000001">
    <property type="entry name" value="Protein GrpE"/>
    <property type="match status" value="1"/>
</dbReference>
<evidence type="ECO:0000256" key="7">
    <source>
        <dbReference type="ARBA" id="ARBA00053401"/>
    </source>
</evidence>
<dbReference type="EMBL" id="LK996017">
    <property type="protein sequence ID" value="CDX03240.1"/>
    <property type="molecule type" value="Genomic_DNA"/>
</dbReference>
<dbReference type="Proteomes" id="UP000054623">
    <property type="component" value="Unassembled WGS sequence"/>
</dbReference>
<dbReference type="Gene3D" id="3.90.20.20">
    <property type="match status" value="1"/>
</dbReference>
<dbReference type="GO" id="GO:0042803">
    <property type="term" value="F:protein homodimerization activity"/>
    <property type="evidence" value="ECO:0007669"/>
    <property type="project" value="InterPro"/>
</dbReference>
<evidence type="ECO:0000256" key="10">
    <source>
        <dbReference type="HAMAP-Rule" id="MF_01151"/>
    </source>
</evidence>
<evidence type="ECO:0000256" key="8">
    <source>
        <dbReference type="ARBA" id="ARBA00072274"/>
    </source>
</evidence>
<dbReference type="PATRIC" id="fig|49338.4.peg.3607"/>
<evidence type="ECO:0000256" key="9">
    <source>
        <dbReference type="ARBA" id="ARBA00076414"/>
    </source>
</evidence>
<dbReference type="PANTHER" id="PTHR21237">
    <property type="entry name" value="GRPE PROTEIN"/>
    <property type="match status" value="1"/>
</dbReference>
<evidence type="ECO:0000256" key="6">
    <source>
        <dbReference type="ARBA" id="ARBA00023186"/>
    </source>
</evidence>
<dbReference type="PRINTS" id="PR00773">
    <property type="entry name" value="GRPEPROTEIN"/>
</dbReference>
<reference evidence="15 16" key="2">
    <citation type="submission" date="2015-12" db="EMBL/GenBank/DDBJ databases">
        <title>Draft Genome Sequence of Desulfitobacterium hafniense Strain DH, a Sulfate-reducing Bacterium Isolated from Paddy Soils.</title>
        <authorList>
            <person name="Bao P."/>
            <person name="Zhang X."/>
            <person name="Li G."/>
        </authorList>
    </citation>
    <scope>NUCLEOTIDE SEQUENCE [LARGE SCALE GENOMIC DNA]</scope>
    <source>
        <strain evidence="15 16">DH</strain>
    </source>
</reference>
<evidence type="ECO:0000256" key="12">
    <source>
        <dbReference type="RuleBase" id="RU004478"/>
    </source>
</evidence>
<feature type="region of interest" description="Disordered" evidence="13">
    <location>
        <begin position="1"/>
        <end position="28"/>
    </location>
</feature>
<dbReference type="CDD" id="cd00446">
    <property type="entry name" value="GrpE"/>
    <property type="match status" value="1"/>
</dbReference>
<feature type="compositionally biased region" description="Basic and acidic residues" evidence="13">
    <location>
        <begin position="16"/>
        <end position="28"/>
    </location>
</feature>